<evidence type="ECO:0000313" key="5">
    <source>
        <dbReference type="Proteomes" id="UP000822476"/>
    </source>
</evidence>
<dbReference type="PANTHER" id="PTHR47537:SF2">
    <property type="entry name" value="CUBILIN"/>
    <property type="match status" value="1"/>
</dbReference>
<evidence type="ECO:0000313" key="4">
    <source>
        <dbReference type="EMBL" id="KAF7262673.1"/>
    </source>
</evidence>
<keyword evidence="5" id="KW-1185">Reference proteome</keyword>
<comment type="caution">
    <text evidence="4">The sequence shown here is derived from an EMBL/GenBank/DDBJ whole genome shotgun (WGS) entry which is preliminary data.</text>
</comment>
<feature type="domain" description="CUB" evidence="3">
    <location>
        <begin position="14"/>
        <end position="167"/>
    </location>
</feature>
<dbReference type="PROSITE" id="PS01180">
    <property type="entry name" value="CUB"/>
    <property type="match status" value="1"/>
</dbReference>
<proteinExistence type="predicted"/>
<name>A0A8S9ZAG9_9TREM</name>
<dbReference type="PANTHER" id="PTHR47537">
    <property type="entry name" value="CUBILIN"/>
    <property type="match status" value="1"/>
</dbReference>
<dbReference type="InterPro" id="IPR053207">
    <property type="entry name" value="Non-NMDA_GluR_Accessory"/>
</dbReference>
<evidence type="ECO:0000256" key="1">
    <source>
        <dbReference type="ARBA" id="ARBA00023157"/>
    </source>
</evidence>
<dbReference type="CDD" id="cd00041">
    <property type="entry name" value="CUB"/>
    <property type="match status" value="1"/>
</dbReference>
<comment type="caution">
    <text evidence="2">Lacks conserved residue(s) required for the propagation of feature annotation.</text>
</comment>
<feature type="non-terminal residue" evidence="4">
    <location>
        <position position="1"/>
    </location>
</feature>
<dbReference type="SUPFAM" id="SSF49854">
    <property type="entry name" value="Spermadhesin, CUB domain"/>
    <property type="match status" value="1"/>
</dbReference>
<evidence type="ECO:0000256" key="2">
    <source>
        <dbReference type="PROSITE-ProRule" id="PRU00059"/>
    </source>
</evidence>
<dbReference type="AlphaFoldDB" id="A0A8S9ZAG9"/>
<dbReference type="Proteomes" id="UP000822476">
    <property type="component" value="Unassembled WGS sequence"/>
</dbReference>
<accession>A0A8S9ZAG9</accession>
<dbReference type="InterPro" id="IPR035914">
    <property type="entry name" value="Sperma_CUB_dom_sf"/>
</dbReference>
<sequence length="203" mass="23225">QYISQGNVIKGTACDRLIISKRVNLLDRDLQLVHQEQTGQIHSPDYPRNYPNNVQCRYYFIGANHERVLVDFFDILLPPVYNSTCNQRVRGDNILLEEASYTANSFGFSLLSNRQPAVLRPTRIIREICDSYSEIQVISDGSNLLLTFTSNDDKQQSRGFAATFHFVHKHQVKPTITMRNQGGTSTDKYTTLDTIFSLCKKML</sequence>
<dbReference type="GO" id="GO:0005886">
    <property type="term" value="C:plasma membrane"/>
    <property type="evidence" value="ECO:0007669"/>
    <property type="project" value="TreeGrafter"/>
</dbReference>
<dbReference type="OrthoDB" id="6022136at2759"/>
<evidence type="ECO:0000259" key="3">
    <source>
        <dbReference type="PROSITE" id="PS01180"/>
    </source>
</evidence>
<protein>
    <recommendedName>
        <fullName evidence="3">CUB domain-containing protein</fullName>
    </recommendedName>
</protein>
<reference evidence="4" key="1">
    <citation type="submission" date="2019-07" db="EMBL/GenBank/DDBJ databases">
        <title>Annotation for the trematode Paragonimus miyazaki's.</title>
        <authorList>
            <person name="Choi Y.-J."/>
        </authorList>
    </citation>
    <scope>NUCLEOTIDE SEQUENCE</scope>
    <source>
        <strain evidence="4">Japan</strain>
    </source>
</reference>
<dbReference type="Pfam" id="PF00431">
    <property type="entry name" value="CUB"/>
    <property type="match status" value="1"/>
</dbReference>
<keyword evidence="1" id="KW-1015">Disulfide bond</keyword>
<dbReference type="Gene3D" id="2.60.120.290">
    <property type="entry name" value="Spermadhesin, CUB domain"/>
    <property type="match status" value="1"/>
</dbReference>
<organism evidence="4 5">
    <name type="scientific">Paragonimus skrjabini miyazakii</name>
    <dbReference type="NCBI Taxonomy" id="59628"/>
    <lineage>
        <taxon>Eukaryota</taxon>
        <taxon>Metazoa</taxon>
        <taxon>Spiralia</taxon>
        <taxon>Lophotrochozoa</taxon>
        <taxon>Platyhelminthes</taxon>
        <taxon>Trematoda</taxon>
        <taxon>Digenea</taxon>
        <taxon>Plagiorchiida</taxon>
        <taxon>Troglotremata</taxon>
        <taxon>Troglotrematidae</taxon>
        <taxon>Paragonimus</taxon>
    </lineage>
</organism>
<gene>
    <name evidence="4" type="ORF">EG68_00137</name>
</gene>
<dbReference type="InterPro" id="IPR000859">
    <property type="entry name" value="CUB_dom"/>
</dbReference>
<dbReference type="SMART" id="SM00042">
    <property type="entry name" value="CUB"/>
    <property type="match status" value="1"/>
</dbReference>
<dbReference type="EMBL" id="JTDE01000010">
    <property type="protein sequence ID" value="KAF7262673.1"/>
    <property type="molecule type" value="Genomic_DNA"/>
</dbReference>